<reference evidence="1 2" key="1">
    <citation type="submission" date="2019-02" db="EMBL/GenBank/DDBJ databases">
        <title>Genome sequencing of the rare red list fungi Phellinidium pouzarii.</title>
        <authorList>
            <person name="Buettner E."/>
            <person name="Kellner H."/>
        </authorList>
    </citation>
    <scope>NUCLEOTIDE SEQUENCE [LARGE SCALE GENOMIC DNA]</scope>
    <source>
        <strain evidence="1 2">DSM 108285</strain>
    </source>
</reference>
<name>A0A4S4L0E3_9AGAM</name>
<dbReference type="OrthoDB" id="10588018at2759"/>
<evidence type="ECO:0000313" key="1">
    <source>
        <dbReference type="EMBL" id="THH04736.1"/>
    </source>
</evidence>
<dbReference type="EMBL" id="SGPK01000316">
    <property type="protein sequence ID" value="THH04736.1"/>
    <property type="molecule type" value="Genomic_DNA"/>
</dbReference>
<dbReference type="Proteomes" id="UP000308199">
    <property type="component" value="Unassembled WGS sequence"/>
</dbReference>
<comment type="caution">
    <text evidence="1">The sequence shown here is derived from an EMBL/GenBank/DDBJ whole genome shotgun (WGS) entry which is preliminary data.</text>
</comment>
<organism evidence="1 2">
    <name type="scientific">Phellinidium pouzarii</name>
    <dbReference type="NCBI Taxonomy" id="167371"/>
    <lineage>
        <taxon>Eukaryota</taxon>
        <taxon>Fungi</taxon>
        <taxon>Dikarya</taxon>
        <taxon>Basidiomycota</taxon>
        <taxon>Agaricomycotina</taxon>
        <taxon>Agaricomycetes</taxon>
        <taxon>Hymenochaetales</taxon>
        <taxon>Hymenochaetaceae</taxon>
        <taxon>Phellinidium</taxon>
    </lineage>
</organism>
<evidence type="ECO:0000313" key="2">
    <source>
        <dbReference type="Proteomes" id="UP000308199"/>
    </source>
</evidence>
<accession>A0A4S4L0E3</accession>
<protein>
    <submittedName>
        <fullName evidence="1">Uncharacterized protein</fullName>
    </submittedName>
</protein>
<dbReference type="AlphaFoldDB" id="A0A4S4L0E3"/>
<sequence>MSVFYHTTPPVSPARTYFPTSSRHGSSYGYFGTPTVPEYARPYNEYTSPRSPGSYYAPTVNGNGVYYQLTSTNSTVDDIARVHITTTAAIEAKTAVGAAEEGEVGAGAAAVMTGGMIHVHMFTGKTMDAVGAMGIGGKSGWLHMSMIMRAKETADLFSKGLVTAIIMVDGDTGGRTTAACATDRIFLTFRVLRACLRAHFLGKII</sequence>
<keyword evidence="2" id="KW-1185">Reference proteome</keyword>
<proteinExistence type="predicted"/>
<gene>
    <name evidence="1" type="ORF">EW145_g5303</name>
</gene>